<feature type="chain" id="PRO_5045039994" evidence="1">
    <location>
        <begin position="29"/>
        <end position="218"/>
    </location>
</feature>
<feature type="signal peptide" evidence="1">
    <location>
        <begin position="1"/>
        <end position="28"/>
    </location>
</feature>
<keyword evidence="3" id="KW-1185">Reference proteome</keyword>
<sequence>MAQRRRGRRGSRLLLGLVGVLGAMRLMAERMEVGFAGWRMDQMGLGPGGLPSLRRRAGGSLVPHAVTAKTVAVSPEDRDAAFMERLRCLAREALSWAWLTPQQRLVWAAAIELDAVPLQELPPWFWERQNVTLRHPGVDLLSLDGRRAVRCIDDIDDIDIVEDAARFVRVAQEVYKVQSCTLVTSTASTRLSKQSQARLQQLGAEHRGISERDLQRQG</sequence>
<name>A0ABP0LLL1_9DINO</name>
<evidence type="ECO:0000256" key="1">
    <source>
        <dbReference type="SAM" id="SignalP"/>
    </source>
</evidence>
<feature type="non-terminal residue" evidence="2">
    <location>
        <position position="218"/>
    </location>
</feature>
<evidence type="ECO:0000313" key="3">
    <source>
        <dbReference type="Proteomes" id="UP001642484"/>
    </source>
</evidence>
<proteinExistence type="predicted"/>
<accession>A0ABP0LLL1</accession>
<reference evidence="2 3" key="1">
    <citation type="submission" date="2024-02" db="EMBL/GenBank/DDBJ databases">
        <authorList>
            <person name="Chen Y."/>
            <person name="Shah S."/>
            <person name="Dougan E. K."/>
            <person name="Thang M."/>
            <person name="Chan C."/>
        </authorList>
    </citation>
    <scope>NUCLEOTIDE SEQUENCE [LARGE SCALE GENOMIC DNA]</scope>
</reference>
<dbReference type="EMBL" id="CAXAMN010013188">
    <property type="protein sequence ID" value="CAK9040078.1"/>
    <property type="molecule type" value="Genomic_DNA"/>
</dbReference>
<organism evidence="2 3">
    <name type="scientific">Durusdinium trenchii</name>
    <dbReference type="NCBI Taxonomy" id="1381693"/>
    <lineage>
        <taxon>Eukaryota</taxon>
        <taxon>Sar</taxon>
        <taxon>Alveolata</taxon>
        <taxon>Dinophyceae</taxon>
        <taxon>Suessiales</taxon>
        <taxon>Symbiodiniaceae</taxon>
        <taxon>Durusdinium</taxon>
    </lineage>
</organism>
<gene>
    <name evidence="2" type="ORF">CCMP2556_LOCUS21638</name>
</gene>
<evidence type="ECO:0000313" key="2">
    <source>
        <dbReference type="EMBL" id="CAK9040078.1"/>
    </source>
</evidence>
<keyword evidence="1" id="KW-0732">Signal</keyword>
<comment type="caution">
    <text evidence="2">The sequence shown here is derived from an EMBL/GenBank/DDBJ whole genome shotgun (WGS) entry which is preliminary data.</text>
</comment>
<protein>
    <submittedName>
        <fullName evidence="2">Uncharacterized protein</fullName>
    </submittedName>
</protein>
<dbReference type="Proteomes" id="UP001642484">
    <property type="component" value="Unassembled WGS sequence"/>
</dbReference>